<feature type="domain" description="Integrase zinc-binding" evidence="1">
    <location>
        <begin position="25"/>
        <end position="74"/>
    </location>
</feature>
<name>A0AA36BAZ0_OCTVU</name>
<dbReference type="Proteomes" id="UP001162480">
    <property type="component" value="Chromosome 12"/>
</dbReference>
<dbReference type="Pfam" id="PF17921">
    <property type="entry name" value="Integrase_H2C2"/>
    <property type="match status" value="1"/>
</dbReference>
<evidence type="ECO:0000313" key="3">
    <source>
        <dbReference type="Proteomes" id="UP001162480"/>
    </source>
</evidence>
<proteinExistence type="predicted"/>
<sequence length="103" mass="11350">MMYSAPLTVPGEFLLNTNSDLDIKSLKKLLLKQFLAHHPGTSRMKTLARHDIYWSGLGKDIDSLVQACSKCAKDSKLSIEASVLFSGFDIIAVVVADIKPIWS</sequence>
<gene>
    <name evidence="2" type="ORF">OCTVUL_1B008511</name>
</gene>
<reference evidence="2" key="1">
    <citation type="submission" date="2023-08" db="EMBL/GenBank/DDBJ databases">
        <authorList>
            <person name="Alioto T."/>
            <person name="Alioto T."/>
            <person name="Gomez Garrido J."/>
        </authorList>
    </citation>
    <scope>NUCLEOTIDE SEQUENCE</scope>
</reference>
<dbReference type="AlphaFoldDB" id="A0AA36BAZ0"/>
<dbReference type="Gene3D" id="1.10.340.70">
    <property type="match status" value="1"/>
</dbReference>
<organism evidence="2 3">
    <name type="scientific">Octopus vulgaris</name>
    <name type="common">Common octopus</name>
    <dbReference type="NCBI Taxonomy" id="6645"/>
    <lineage>
        <taxon>Eukaryota</taxon>
        <taxon>Metazoa</taxon>
        <taxon>Spiralia</taxon>
        <taxon>Lophotrochozoa</taxon>
        <taxon>Mollusca</taxon>
        <taxon>Cephalopoda</taxon>
        <taxon>Coleoidea</taxon>
        <taxon>Octopodiformes</taxon>
        <taxon>Octopoda</taxon>
        <taxon>Incirrata</taxon>
        <taxon>Octopodidae</taxon>
        <taxon>Octopus</taxon>
    </lineage>
</organism>
<accession>A0AA36BAZ0</accession>
<protein>
    <recommendedName>
        <fullName evidence="1">Integrase zinc-binding domain-containing protein</fullName>
    </recommendedName>
</protein>
<evidence type="ECO:0000313" key="2">
    <source>
        <dbReference type="EMBL" id="CAI9731088.1"/>
    </source>
</evidence>
<dbReference type="InterPro" id="IPR041588">
    <property type="entry name" value="Integrase_H2C2"/>
</dbReference>
<keyword evidence="3" id="KW-1185">Reference proteome</keyword>
<evidence type="ECO:0000259" key="1">
    <source>
        <dbReference type="Pfam" id="PF17921"/>
    </source>
</evidence>
<dbReference type="EMBL" id="OX597825">
    <property type="protein sequence ID" value="CAI9731088.1"/>
    <property type="molecule type" value="Genomic_DNA"/>
</dbReference>